<dbReference type="AlphaFoldDB" id="A0A433QEW9"/>
<evidence type="ECO:0000256" key="4">
    <source>
        <dbReference type="ARBA" id="ARBA00022989"/>
    </source>
</evidence>
<evidence type="ECO:0000256" key="1">
    <source>
        <dbReference type="ARBA" id="ARBA00004127"/>
    </source>
</evidence>
<name>A0A433QEW9_9FUNG</name>
<dbReference type="Gene3D" id="1.20.1250.20">
    <property type="entry name" value="MFS general substrate transporter like domains"/>
    <property type="match status" value="1"/>
</dbReference>
<feature type="transmembrane region" description="Helical" evidence="6">
    <location>
        <begin position="409"/>
        <end position="427"/>
    </location>
</feature>
<organism evidence="7 8">
    <name type="scientific">Jimgerdemannia flammicorona</name>
    <dbReference type="NCBI Taxonomy" id="994334"/>
    <lineage>
        <taxon>Eukaryota</taxon>
        <taxon>Fungi</taxon>
        <taxon>Fungi incertae sedis</taxon>
        <taxon>Mucoromycota</taxon>
        <taxon>Mucoromycotina</taxon>
        <taxon>Endogonomycetes</taxon>
        <taxon>Endogonales</taxon>
        <taxon>Endogonaceae</taxon>
        <taxon>Jimgerdemannia</taxon>
    </lineage>
</organism>
<feature type="transmembrane region" description="Helical" evidence="6">
    <location>
        <begin position="305"/>
        <end position="324"/>
    </location>
</feature>
<keyword evidence="5 6" id="KW-0472">Membrane</keyword>
<dbReference type="Proteomes" id="UP000274822">
    <property type="component" value="Unassembled WGS sequence"/>
</dbReference>
<keyword evidence="8" id="KW-1185">Reference proteome</keyword>
<feature type="transmembrane region" description="Helical" evidence="6">
    <location>
        <begin position="275"/>
        <end position="293"/>
    </location>
</feature>
<keyword evidence="2" id="KW-0813">Transport</keyword>
<evidence type="ECO:0000256" key="3">
    <source>
        <dbReference type="ARBA" id="ARBA00022692"/>
    </source>
</evidence>
<dbReference type="GO" id="GO:0005886">
    <property type="term" value="C:plasma membrane"/>
    <property type="evidence" value="ECO:0007669"/>
    <property type="project" value="TreeGrafter"/>
</dbReference>
<dbReference type="PANTHER" id="PTHR23501">
    <property type="entry name" value="MAJOR FACILITATOR SUPERFAMILY"/>
    <property type="match status" value="1"/>
</dbReference>
<keyword evidence="4 6" id="KW-1133">Transmembrane helix</keyword>
<dbReference type="InterPro" id="IPR036259">
    <property type="entry name" value="MFS_trans_sf"/>
</dbReference>
<comment type="subcellular location">
    <subcellularLocation>
        <location evidence="1">Endomembrane system</location>
        <topology evidence="1">Multi-pass membrane protein</topology>
    </subcellularLocation>
</comment>
<sequence length="602" mass="65903">MPELSKSGDDTSSPKDYDIEETNGPHIALITLGGVAMDDAPESKYLEGKKLVGVLMGLGLTLFMTSLDVTIVATALPKIGSELYALDKASWVVTAYILTYNVRSKLFIYLLVQVDEYDLFQILTIQFFIFRVPNTPPISSQANCSHSFEGLSATHPLSQYSPSFSFSTVLQQNFRHFWPQNRDYAGNCNIYDWQRSLRHGFINGTAYPVPRSSRTGCCGSLLPHYDHCIGNRPDREERSVQWDSERGSAGRRYGAPSDLVLASISHANWLSMGKVQEGTIFIVSGTTVFLFALETGGTQYPWNSAPVISCLVAGLVLYIALVLVEWKVAVEPLIPLRLFKLRTVAAVFIGNWFFGNLFYAILVNLPYYFQMVNGDSAITSGIKVIPIEIGVAVFAFVAGLIVARTKTYYIIYIIGAALVILGTVLVSTFTEQLSLGIELAYMTLLAVGMGFTLTASFVASQSAAEPSDLAVVTGLVSFMRILGGAIGLAIASTALQGHLSDVLPGILPAEQVEPTKRSADYLRDYVAPELQPLVVRAYVEGFTTVHRIMVVFAALAFLAVLFVQNHSLSREKEEVVGDAVTQEKRLEEDVVVLAESKNMTSD</sequence>
<dbReference type="SUPFAM" id="SSF103473">
    <property type="entry name" value="MFS general substrate transporter"/>
    <property type="match status" value="1"/>
</dbReference>
<dbReference type="GO" id="GO:0022857">
    <property type="term" value="F:transmembrane transporter activity"/>
    <property type="evidence" value="ECO:0007669"/>
    <property type="project" value="TreeGrafter"/>
</dbReference>
<evidence type="ECO:0000256" key="5">
    <source>
        <dbReference type="ARBA" id="ARBA00023136"/>
    </source>
</evidence>
<keyword evidence="3 6" id="KW-0812">Transmembrane</keyword>
<dbReference type="PANTHER" id="PTHR23501:SF191">
    <property type="entry name" value="VACUOLAR BASIC AMINO ACID TRANSPORTER 4"/>
    <property type="match status" value="1"/>
</dbReference>
<protein>
    <submittedName>
        <fullName evidence="7">Major facilitator superfamily domain-containing protein</fullName>
    </submittedName>
</protein>
<proteinExistence type="predicted"/>
<comment type="caution">
    <text evidence="7">The sequence shown here is derived from an EMBL/GenBank/DDBJ whole genome shotgun (WGS) entry which is preliminary data.</text>
</comment>
<evidence type="ECO:0000256" key="2">
    <source>
        <dbReference type="ARBA" id="ARBA00022448"/>
    </source>
</evidence>
<accession>A0A433QEW9</accession>
<feature type="transmembrane region" description="Helical" evidence="6">
    <location>
        <begin position="51"/>
        <end position="76"/>
    </location>
</feature>
<gene>
    <name evidence="7" type="ORF">BC938DRAFT_481984</name>
</gene>
<dbReference type="EMBL" id="RBNJ01006728">
    <property type="protein sequence ID" value="RUS28353.1"/>
    <property type="molecule type" value="Genomic_DNA"/>
</dbReference>
<feature type="transmembrane region" description="Helical" evidence="6">
    <location>
        <begin position="544"/>
        <end position="563"/>
    </location>
</feature>
<dbReference type="GO" id="GO:0012505">
    <property type="term" value="C:endomembrane system"/>
    <property type="evidence" value="ECO:0007669"/>
    <property type="project" value="UniProtKB-SubCell"/>
</dbReference>
<feature type="transmembrane region" description="Helical" evidence="6">
    <location>
        <begin position="439"/>
        <end position="459"/>
    </location>
</feature>
<evidence type="ECO:0000313" key="7">
    <source>
        <dbReference type="EMBL" id="RUS28353.1"/>
    </source>
</evidence>
<evidence type="ECO:0000256" key="6">
    <source>
        <dbReference type="SAM" id="Phobius"/>
    </source>
</evidence>
<reference evidence="7 8" key="1">
    <citation type="journal article" date="2018" name="New Phytol.">
        <title>Phylogenomics of Endogonaceae and evolution of mycorrhizas within Mucoromycota.</title>
        <authorList>
            <person name="Chang Y."/>
            <person name="Desiro A."/>
            <person name="Na H."/>
            <person name="Sandor L."/>
            <person name="Lipzen A."/>
            <person name="Clum A."/>
            <person name="Barry K."/>
            <person name="Grigoriev I.V."/>
            <person name="Martin F.M."/>
            <person name="Stajich J.E."/>
            <person name="Smith M.E."/>
            <person name="Bonito G."/>
            <person name="Spatafora J.W."/>
        </authorList>
    </citation>
    <scope>NUCLEOTIDE SEQUENCE [LARGE SCALE GENOMIC DNA]</scope>
    <source>
        <strain evidence="7 8">AD002</strain>
    </source>
</reference>
<feature type="transmembrane region" description="Helical" evidence="6">
    <location>
        <begin position="344"/>
        <end position="369"/>
    </location>
</feature>
<evidence type="ECO:0000313" key="8">
    <source>
        <dbReference type="Proteomes" id="UP000274822"/>
    </source>
</evidence>
<feature type="transmembrane region" description="Helical" evidence="6">
    <location>
        <begin position="471"/>
        <end position="495"/>
    </location>
</feature>
<feature type="transmembrane region" description="Helical" evidence="6">
    <location>
        <begin position="381"/>
        <end position="402"/>
    </location>
</feature>